<evidence type="ECO:0000256" key="1">
    <source>
        <dbReference type="ARBA" id="ARBA00022729"/>
    </source>
</evidence>
<feature type="region of interest" description="Disordered" evidence="3">
    <location>
        <begin position="317"/>
        <end position="344"/>
    </location>
</feature>
<evidence type="ECO:0000259" key="5">
    <source>
        <dbReference type="Pfam" id="PF01551"/>
    </source>
</evidence>
<keyword evidence="1 4" id="KW-0732">Signal</keyword>
<evidence type="ECO:0000313" key="6">
    <source>
        <dbReference type="EMBL" id="OKL48087.1"/>
    </source>
</evidence>
<organism evidence="6 7">
    <name type="scientific">Boudabousia marimammalium</name>
    <dbReference type="NCBI Taxonomy" id="156892"/>
    <lineage>
        <taxon>Bacteria</taxon>
        <taxon>Bacillati</taxon>
        <taxon>Actinomycetota</taxon>
        <taxon>Actinomycetes</taxon>
        <taxon>Actinomycetales</taxon>
        <taxon>Actinomycetaceae</taxon>
        <taxon>Boudabousia</taxon>
    </lineage>
</organism>
<dbReference type="Gene3D" id="2.70.70.10">
    <property type="entry name" value="Glucose Permease (Domain IIA)"/>
    <property type="match status" value="1"/>
</dbReference>
<dbReference type="InterPro" id="IPR050570">
    <property type="entry name" value="Cell_wall_metabolism_enzyme"/>
</dbReference>
<dbReference type="Proteomes" id="UP000186465">
    <property type="component" value="Unassembled WGS sequence"/>
</dbReference>
<gene>
    <name evidence="6" type="ORF">BM477_06410</name>
</gene>
<proteinExistence type="predicted"/>
<evidence type="ECO:0000256" key="3">
    <source>
        <dbReference type="SAM" id="MobiDB-lite"/>
    </source>
</evidence>
<evidence type="ECO:0000256" key="2">
    <source>
        <dbReference type="SAM" id="Coils"/>
    </source>
</evidence>
<comment type="caution">
    <text evidence="6">The sequence shown here is derived from an EMBL/GenBank/DDBJ whole genome shotgun (WGS) entry which is preliminary data.</text>
</comment>
<sequence>MFRKSLLSVTAVFAACALALVAPQVPELTTVQDFPGAAVSSDSAFPSAASQSAWTWGAPVAQADDLNDRRKAQERRRQQAKQELEDAHSAMEGVDTQLAQLYIKQKEIAAQIPIAVAEVEEANVSLAAAQRKEEAVATRLRAAEQELTGLKQSITEDKQKLDESQKAIGELVRRSYRGEVGSSPMALVLTNTSVKDISQLASAADTATVLQTRLTSQLESTLADNRAKENRQQALTSSVADLKAEAEAAVQEYQQALASKKQKADSLVNLHKENEAVEAQLSQQRQAFAASEQEAQKEIQAAQAQMAAIDREIQAREAAERAKAKKQNKPYIPDTLPSTGSGVWGKPLGRQMSIASPWGYRIHPVLGYRRLHTGVDLRSPTGEKQYAVHDGVVRSSGPYGSCGQTVTIEHGSFGGHRWMTRHCHLSARLVSTGQRVSRGQVIGLTGSTGRVTGPHVHFEIWKDGQSVNPIPYTGL</sequence>
<reference evidence="7" key="1">
    <citation type="submission" date="2016-11" db="EMBL/GenBank/DDBJ databases">
        <title>Actinomyces gypaetusis sp. nov. isolated from Gypaetus barbatus in Qinghai Tibet Plateau China.</title>
        <authorList>
            <person name="Meng X."/>
        </authorList>
    </citation>
    <scope>NUCLEOTIDE SEQUENCE [LARGE SCALE GENOMIC DNA]</scope>
    <source>
        <strain evidence="7">DSM 15383</strain>
    </source>
</reference>
<dbReference type="RefSeq" id="WP_075361857.1">
    <property type="nucleotide sequence ID" value="NZ_MPDM01000006.1"/>
</dbReference>
<name>A0A1Q5PM88_9ACTO</name>
<dbReference type="PANTHER" id="PTHR21666">
    <property type="entry name" value="PEPTIDASE-RELATED"/>
    <property type="match status" value="1"/>
</dbReference>
<dbReference type="STRING" id="156892.BM477_06410"/>
<dbReference type="InterPro" id="IPR016047">
    <property type="entry name" value="M23ase_b-sheet_dom"/>
</dbReference>
<dbReference type="EMBL" id="MPDM01000006">
    <property type="protein sequence ID" value="OKL48087.1"/>
    <property type="molecule type" value="Genomic_DNA"/>
</dbReference>
<dbReference type="GO" id="GO:0004222">
    <property type="term" value="F:metalloendopeptidase activity"/>
    <property type="evidence" value="ECO:0007669"/>
    <property type="project" value="TreeGrafter"/>
</dbReference>
<feature type="coiled-coil region" evidence="2">
    <location>
        <begin position="126"/>
        <end position="160"/>
    </location>
</feature>
<dbReference type="SUPFAM" id="SSF51261">
    <property type="entry name" value="Duplicated hybrid motif"/>
    <property type="match status" value="1"/>
</dbReference>
<dbReference type="OrthoDB" id="1099523at2"/>
<dbReference type="PROSITE" id="PS51257">
    <property type="entry name" value="PROKAR_LIPOPROTEIN"/>
    <property type="match status" value="1"/>
</dbReference>
<dbReference type="InterPro" id="IPR011055">
    <property type="entry name" value="Dup_hybrid_motif"/>
</dbReference>
<evidence type="ECO:0000256" key="4">
    <source>
        <dbReference type="SAM" id="SignalP"/>
    </source>
</evidence>
<dbReference type="AlphaFoldDB" id="A0A1Q5PM88"/>
<dbReference type="PANTHER" id="PTHR21666:SF289">
    <property type="entry name" value="L-ALA--D-GLU ENDOPEPTIDASE"/>
    <property type="match status" value="1"/>
</dbReference>
<accession>A0A1Q5PM88</accession>
<dbReference type="Gene3D" id="6.10.250.3150">
    <property type="match status" value="1"/>
</dbReference>
<feature type="domain" description="M23ase beta-sheet core" evidence="5">
    <location>
        <begin position="371"/>
        <end position="469"/>
    </location>
</feature>
<keyword evidence="7" id="KW-1185">Reference proteome</keyword>
<dbReference type="Pfam" id="PF01551">
    <property type="entry name" value="Peptidase_M23"/>
    <property type="match status" value="1"/>
</dbReference>
<evidence type="ECO:0000313" key="7">
    <source>
        <dbReference type="Proteomes" id="UP000186465"/>
    </source>
</evidence>
<protein>
    <recommendedName>
        <fullName evidence="5">M23ase beta-sheet core domain-containing protein</fullName>
    </recommendedName>
</protein>
<feature type="signal peptide" evidence="4">
    <location>
        <begin position="1"/>
        <end position="19"/>
    </location>
</feature>
<dbReference type="CDD" id="cd12797">
    <property type="entry name" value="M23_peptidase"/>
    <property type="match status" value="1"/>
</dbReference>
<feature type="chain" id="PRO_5039233406" description="M23ase beta-sheet core domain-containing protein" evidence="4">
    <location>
        <begin position="20"/>
        <end position="475"/>
    </location>
</feature>
<feature type="region of interest" description="Disordered" evidence="3">
    <location>
        <begin position="68"/>
        <end position="89"/>
    </location>
</feature>
<keyword evidence="2" id="KW-0175">Coiled coil</keyword>